<evidence type="ECO:0000313" key="3">
    <source>
        <dbReference type="RefSeq" id="XP_022326699.1"/>
    </source>
</evidence>
<sequence>MSSISNDCGFNFHYNGSTCVTCPNGFYGRDCADQCATGLYGFLCHKLCRCPVDRCHHVYGCFSGIKDTSTLIVTRGDVLTSGSNNFEVPVPIPVNNARVSTGSYNTGTSVPNSSCTSPNNQRQILIVSIGWMNILLFLLIGIHSLLYFYEKRQSFRNRLSFKIKSKHQDDQSRVNLVSISNDTPVETIYFIENPENGHHSEENSDFK</sequence>
<dbReference type="RefSeq" id="XP_022326699.1">
    <property type="nucleotide sequence ID" value="XM_022470991.1"/>
</dbReference>
<dbReference type="GeneID" id="111126394"/>
<proteinExistence type="predicted"/>
<keyword evidence="1" id="KW-0472">Membrane</keyword>
<accession>A0A8B8DGL7</accession>
<dbReference type="OrthoDB" id="6117618at2759"/>
<gene>
    <name evidence="3" type="primary">LOC111126394</name>
</gene>
<dbReference type="Proteomes" id="UP000694844">
    <property type="component" value="Chromosome 3"/>
</dbReference>
<dbReference type="AlphaFoldDB" id="A0A8B8DGL7"/>
<dbReference type="KEGG" id="cvn:111126394"/>
<organism evidence="2 3">
    <name type="scientific">Crassostrea virginica</name>
    <name type="common">Eastern oyster</name>
    <dbReference type="NCBI Taxonomy" id="6565"/>
    <lineage>
        <taxon>Eukaryota</taxon>
        <taxon>Metazoa</taxon>
        <taxon>Spiralia</taxon>
        <taxon>Lophotrochozoa</taxon>
        <taxon>Mollusca</taxon>
        <taxon>Bivalvia</taxon>
        <taxon>Autobranchia</taxon>
        <taxon>Pteriomorphia</taxon>
        <taxon>Ostreida</taxon>
        <taxon>Ostreoidea</taxon>
        <taxon>Ostreidae</taxon>
        <taxon>Crassostrea</taxon>
    </lineage>
</organism>
<feature type="transmembrane region" description="Helical" evidence="1">
    <location>
        <begin position="124"/>
        <end position="149"/>
    </location>
</feature>
<dbReference type="Gene3D" id="2.170.300.10">
    <property type="entry name" value="Tie2 ligand-binding domain superfamily"/>
    <property type="match status" value="1"/>
</dbReference>
<reference evidence="3" key="1">
    <citation type="submission" date="2025-08" db="UniProtKB">
        <authorList>
            <consortium name="RefSeq"/>
        </authorList>
    </citation>
    <scope>IDENTIFICATION</scope>
    <source>
        <tissue evidence="3">Whole sample</tissue>
    </source>
</reference>
<keyword evidence="2" id="KW-1185">Reference proteome</keyword>
<evidence type="ECO:0000313" key="2">
    <source>
        <dbReference type="Proteomes" id="UP000694844"/>
    </source>
</evidence>
<evidence type="ECO:0000256" key="1">
    <source>
        <dbReference type="SAM" id="Phobius"/>
    </source>
</evidence>
<name>A0A8B8DGL7_CRAVI</name>
<protein>
    <submittedName>
        <fullName evidence="3">Uncharacterized protein LOC111126394 isoform X1</fullName>
    </submittedName>
</protein>
<keyword evidence="1" id="KW-1133">Transmembrane helix</keyword>
<keyword evidence="1" id="KW-0812">Transmembrane</keyword>